<keyword evidence="2" id="KW-1185">Reference proteome</keyword>
<accession>A0A7J8LM94</accession>
<sequence>MNKVQPILQPSIRFLVQAMCQSCLLTSLSVTALRLLLPSLMKLKLGSRTPFMAVFLTSLLSNNRFCDQFTLTFLLILSIYRHSLLLSGHKQLRAIPVSLLLQTLMTNTLESFIISKMFKLGFTQIIQAWHQILTQISLQVHMGCRIQPAH</sequence>
<evidence type="ECO:0000313" key="1">
    <source>
        <dbReference type="EMBL" id="MBA0553529.1"/>
    </source>
</evidence>
<gene>
    <name evidence="1" type="ORF">Golob_012705</name>
</gene>
<reference evidence="1 2" key="1">
    <citation type="journal article" date="2019" name="Genome Biol. Evol.">
        <title>Insights into the evolution of the New World diploid cottons (Gossypium, subgenus Houzingenia) based on genome sequencing.</title>
        <authorList>
            <person name="Grover C.E."/>
            <person name="Arick M.A. 2nd"/>
            <person name="Thrash A."/>
            <person name="Conover J.L."/>
            <person name="Sanders W.S."/>
            <person name="Peterson D.G."/>
            <person name="Frelichowski J.E."/>
            <person name="Scheffler J.A."/>
            <person name="Scheffler B.E."/>
            <person name="Wendel J.F."/>
        </authorList>
    </citation>
    <scope>NUCLEOTIDE SEQUENCE [LARGE SCALE GENOMIC DNA]</scope>
    <source>
        <strain evidence="1">157</strain>
        <tissue evidence="1">Leaf</tissue>
    </source>
</reference>
<comment type="caution">
    <text evidence="1">The sequence shown here is derived from an EMBL/GenBank/DDBJ whole genome shotgun (WGS) entry which is preliminary data.</text>
</comment>
<protein>
    <submittedName>
        <fullName evidence="1">Uncharacterized protein</fullName>
    </submittedName>
</protein>
<name>A0A7J8LM94_9ROSI</name>
<dbReference type="AlphaFoldDB" id="A0A7J8LM94"/>
<dbReference type="Proteomes" id="UP000593572">
    <property type="component" value="Unassembled WGS sequence"/>
</dbReference>
<evidence type="ECO:0000313" key="2">
    <source>
        <dbReference type="Proteomes" id="UP000593572"/>
    </source>
</evidence>
<organism evidence="1 2">
    <name type="scientific">Gossypium lobatum</name>
    <dbReference type="NCBI Taxonomy" id="34289"/>
    <lineage>
        <taxon>Eukaryota</taxon>
        <taxon>Viridiplantae</taxon>
        <taxon>Streptophyta</taxon>
        <taxon>Embryophyta</taxon>
        <taxon>Tracheophyta</taxon>
        <taxon>Spermatophyta</taxon>
        <taxon>Magnoliopsida</taxon>
        <taxon>eudicotyledons</taxon>
        <taxon>Gunneridae</taxon>
        <taxon>Pentapetalae</taxon>
        <taxon>rosids</taxon>
        <taxon>malvids</taxon>
        <taxon>Malvales</taxon>
        <taxon>Malvaceae</taxon>
        <taxon>Malvoideae</taxon>
        <taxon>Gossypium</taxon>
    </lineage>
</organism>
<dbReference type="EMBL" id="JABEZX010000004">
    <property type="protein sequence ID" value="MBA0553529.1"/>
    <property type="molecule type" value="Genomic_DNA"/>
</dbReference>
<proteinExistence type="predicted"/>